<comment type="function">
    <text evidence="2">Pyridoxal 5'-phosphate (PLP)-binding protein, which is involved in PLP homeostasis.</text>
</comment>
<dbReference type="PANTHER" id="PTHR10146:SF14">
    <property type="entry name" value="PYRIDOXAL PHOSPHATE HOMEOSTASIS PROTEIN"/>
    <property type="match status" value="1"/>
</dbReference>
<dbReference type="Pfam" id="PF01168">
    <property type="entry name" value="Ala_racemase_N"/>
    <property type="match status" value="1"/>
</dbReference>
<evidence type="ECO:0000313" key="5">
    <source>
        <dbReference type="EMBL" id="MFC7580001.1"/>
    </source>
</evidence>
<dbReference type="PANTHER" id="PTHR10146">
    <property type="entry name" value="PROLINE SYNTHETASE CO-TRANSCRIBED BACTERIAL HOMOLOG PROTEIN"/>
    <property type="match status" value="1"/>
</dbReference>
<evidence type="ECO:0000256" key="1">
    <source>
        <dbReference type="ARBA" id="ARBA00022898"/>
    </source>
</evidence>
<dbReference type="HAMAP" id="MF_02087">
    <property type="entry name" value="PLP_homeostasis"/>
    <property type="match status" value="1"/>
</dbReference>
<dbReference type="InterPro" id="IPR001608">
    <property type="entry name" value="Ala_racemase_N"/>
</dbReference>
<protein>
    <recommendedName>
        <fullName evidence="2">Pyridoxal phosphate homeostasis protein</fullName>
        <shortName evidence="2">PLP homeostasis protein</shortName>
    </recommendedName>
</protein>
<dbReference type="RefSeq" id="WP_380971637.1">
    <property type="nucleotide sequence ID" value="NZ_JBHTEF010000001.1"/>
</dbReference>
<evidence type="ECO:0000256" key="2">
    <source>
        <dbReference type="HAMAP-Rule" id="MF_02087"/>
    </source>
</evidence>
<dbReference type="Gene3D" id="3.20.20.10">
    <property type="entry name" value="Alanine racemase"/>
    <property type="match status" value="1"/>
</dbReference>
<dbReference type="EMBL" id="JBHTEF010000001">
    <property type="protein sequence ID" value="MFC7580001.1"/>
    <property type="molecule type" value="Genomic_DNA"/>
</dbReference>
<feature type="modified residue" description="N6-(pyridoxal phosphate)lysine" evidence="2">
    <location>
        <position position="34"/>
    </location>
</feature>
<dbReference type="InterPro" id="IPR029066">
    <property type="entry name" value="PLP-binding_barrel"/>
</dbReference>
<evidence type="ECO:0000259" key="4">
    <source>
        <dbReference type="Pfam" id="PF01168"/>
    </source>
</evidence>
<organism evidence="5 6">
    <name type="scientific">Schaalia naturae</name>
    <dbReference type="NCBI Taxonomy" id="635203"/>
    <lineage>
        <taxon>Bacteria</taxon>
        <taxon>Bacillati</taxon>
        <taxon>Actinomycetota</taxon>
        <taxon>Actinomycetes</taxon>
        <taxon>Actinomycetales</taxon>
        <taxon>Actinomycetaceae</taxon>
        <taxon>Schaalia</taxon>
    </lineage>
</organism>
<dbReference type="CDD" id="cd00635">
    <property type="entry name" value="PLPDE_III_YBL036c_like"/>
    <property type="match status" value="1"/>
</dbReference>
<keyword evidence="6" id="KW-1185">Reference proteome</keyword>
<dbReference type="SUPFAM" id="SSF51419">
    <property type="entry name" value="PLP-binding barrel"/>
    <property type="match status" value="1"/>
</dbReference>
<dbReference type="InterPro" id="IPR011078">
    <property type="entry name" value="PyrdxlP_homeostasis"/>
</dbReference>
<comment type="similarity">
    <text evidence="2 3">Belongs to the pyridoxal phosphate-binding protein YggS/PROSC family.</text>
</comment>
<gene>
    <name evidence="5" type="ORF">ACFQWG_02005</name>
</gene>
<reference evidence="6" key="1">
    <citation type="journal article" date="2019" name="Int. J. Syst. Evol. Microbiol.">
        <title>The Global Catalogue of Microorganisms (GCM) 10K type strain sequencing project: providing services to taxonomists for standard genome sequencing and annotation.</title>
        <authorList>
            <consortium name="The Broad Institute Genomics Platform"/>
            <consortium name="The Broad Institute Genome Sequencing Center for Infectious Disease"/>
            <person name="Wu L."/>
            <person name="Ma J."/>
        </authorList>
    </citation>
    <scope>NUCLEOTIDE SEQUENCE [LARGE SCALE GENOMIC DNA]</scope>
    <source>
        <strain evidence="6">CCUG 56698</strain>
    </source>
</reference>
<keyword evidence="1 2" id="KW-0663">Pyridoxal phosphate</keyword>
<evidence type="ECO:0000313" key="6">
    <source>
        <dbReference type="Proteomes" id="UP001596527"/>
    </source>
</evidence>
<evidence type="ECO:0000256" key="3">
    <source>
        <dbReference type="RuleBase" id="RU004514"/>
    </source>
</evidence>
<name>A0ABW2SKH4_9ACTO</name>
<sequence length="237" mass="25786">MTVAEGIDRVRERIDAARSRYGHADDVTLELAAKTRTPETCREAARALAERGLPVVLGHNRVQEALSTAPAIREVPAASIHLIGPLQKNKINHALNCVDLVETVASRELVEELDIRASRNCMKLQVFLQVNTSGEASKHGCSPEDVPSLVEAVELSPSLRLEGFMTVGLRSDDEAAVRRSYMRLRELRDDAAERLAVAESDLQLSMGMSQDLEWAIAEGATVVRVGTAIFGPRPAIG</sequence>
<dbReference type="NCBIfam" id="TIGR00044">
    <property type="entry name" value="YggS family pyridoxal phosphate-dependent enzyme"/>
    <property type="match status" value="1"/>
</dbReference>
<dbReference type="Proteomes" id="UP001596527">
    <property type="component" value="Unassembled WGS sequence"/>
</dbReference>
<comment type="caution">
    <text evidence="5">The sequence shown here is derived from an EMBL/GenBank/DDBJ whole genome shotgun (WGS) entry which is preliminary data.</text>
</comment>
<accession>A0ABW2SKH4</accession>
<dbReference type="PIRSF" id="PIRSF004848">
    <property type="entry name" value="YBL036c_PLPDEIII"/>
    <property type="match status" value="1"/>
</dbReference>
<proteinExistence type="inferred from homology"/>
<feature type="domain" description="Alanine racemase N-terminal" evidence="4">
    <location>
        <begin position="10"/>
        <end position="234"/>
    </location>
</feature>